<dbReference type="WBParaSite" id="L893_g16886.t1">
    <property type="protein sequence ID" value="L893_g16886.t1"/>
    <property type="gene ID" value="L893_g16886"/>
</dbReference>
<feature type="chain" id="PRO_5009312213" evidence="1">
    <location>
        <begin position="21"/>
        <end position="74"/>
    </location>
</feature>
<name>A0A1I7YJ29_9BILA</name>
<reference evidence="3" key="1">
    <citation type="submission" date="2016-11" db="UniProtKB">
        <authorList>
            <consortium name="WormBaseParasite"/>
        </authorList>
    </citation>
    <scope>IDENTIFICATION</scope>
</reference>
<feature type="signal peptide" evidence="1">
    <location>
        <begin position="1"/>
        <end position="20"/>
    </location>
</feature>
<dbReference type="Proteomes" id="UP000095287">
    <property type="component" value="Unplaced"/>
</dbReference>
<accession>A0A1I7YJ29</accession>
<evidence type="ECO:0000313" key="3">
    <source>
        <dbReference type="WBParaSite" id="L893_g16886.t1"/>
    </source>
</evidence>
<evidence type="ECO:0000256" key="1">
    <source>
        <dbReference type="SAM" id="SignalP"/>
    </source>
</evidence>
<proteinExistence type="predicted"/>
<keyword evidence="2" id="KW-1185">Reference proteome</keyword>
<evidence type="ECO:0000313" key="2">
    <source>
        <dbReference type="Proteomes" id="UP000095287"/>
    </source>
</evidence>
<dbReference type="AlphaFoldDB" id="A0A1I7YJ29"/>
<dbReference type="PROSITE" id="PS51257">
    <property type="entry name" value="PROKAR_LIPOPROTEIN"/>
    <property type="match status" value="1"/>
</dbReference>
<sequence>MRSQLLSLVIACFLISCISARYFSNFKFLDLPVKPRSVPLEEAIVSEQEDNGGKTTFKGPYYGKNERWNMRLFV</sequence>
<organism evidence="2 3">
    <name type="scientific">Steinernema glaseri</name>
    <dbReference type="NCBI Taxonomy" id="37863"/>
    <lineage>
        <taxon>Eukaryota</taxon>
        <taxon>Metazoa</taxon>
        <taxon>Ecdysozoa</taxon>
        <taxon>Nematoda</taxon>
        <taxon>Chromadorea</taxon>
        <taxon>Rhabditida</taxon>
        <taxon>Tylenchina</taxon>
        <taxon>Panagrolaimomorpha</taxon>
        <taxon>Strongyloidoidea</taxon>
        <taxon>Steinernematidae</taxon>
        <taxon>Steinernema</taxon>
    </lineage>
</organism>
<keyword evidence="1" id="KW-0732">Signal</keyword>
<protein>
    <submittedName>
        <fullName evidence="3">Uncharacterized protein</fullName>
    </submittedName>
</protein>